<proteinExistence type="predicted"/>
<organism evidence="1 2">
    <name type="scientific">Pseudomonas amygdali pv. lachrymans str. M301315</name>
    <dbReference type="NCBI Taxonomy" id="629260"/>
    <lineage>
        <taxon>Bacteria</taxon>
        <taxon>Pseudomonadati</taxon>
        <taxon>Pseudomonadota</taxon>
        <taxon>Gammaproteobacteria</taxon>
        <taxon>Pseudomonadales</taxon>
        <taxon>Pseudomonadaceae</taxon>
        <taxon>Pseudomonas</taxon>
        <taxon>Pseudomonas amygdali</taxon>
    </lineage>
</organism>
<evidence type="ECO:0000313" key="2">
    <source>
        <dbReference type="Proteomes" id="UP000006426"/>
    </source>
</evidence>
<accession>A0AAD0VAI5</accession>
<name>A0AAD0VAI5_PSEAV</name>
<dbReference type="GeneID" id="39474053"/>
<dbReference type="RefSeq" id="WP_005742503.1">
    <property type="nucleotide sequence ID" value="NZ_CP031226.1"/>
</dbReference>
<reference evidence="1 2" key="1">
    <citation type="journal article" date="2011" name="PLoS Pathog.">
        <title>Dynamic evolution of pathogenicity revealed by sequencing and comparative genomics of 19 Pseudomonas syringae isolates.</title>
        <authorList>
            <person name="Baltrus D.A."/>
            <person name="Nishimura M.T."/>
            <person name="Romanchuk A."/>
            <person name="Chang J.H."/>
            <person name="Mukhtar M.S."/>
            <person name="Cherkis K."/>
            <person name="Roach J."/>
            <person name="Grant S.R."/>
            <person name="Jones C.D."/>
            <person name="Dangl J.L."/>
        </authorList>
    </citation>
    <scope>NUCLEOTIDE SEQUENCE [LARGE SCALE GENOMIC DNA]</scope>
    <source>
        <strain evidence="1 2">M301315</strain>
    </source>
</reference>
<dbReference type="AlphaFoldDB" id="A0AAD0VAI5"/>
<gene>
    <name evidence="1" type="ORF">PLA107_034855</name>
</gene>
<evidence type="ECO:0000313" key="1">
    <source>
        <dbReference type="EMBL" id="AXH60353.1"/>
    </source>
</evidence>
<dbReference type="SUPFAM" id="SSF109604">
    <property type="entry name" value="HD-domain/PDEase-like"/>
    <property type="match status" value="1"/>
</dbReference>
<dbReference type="Proteomes" id="UP000006426">
    <property type="component" value="Plasmid pmppla107"/>
</dbReference>
<protein>
    <submittedName>
        <fullName evidence="1">HD domain-containing protein</fullName>
    </submittedName>
</protein>
<sequence length="241" mass="27352">MIDFPIANIALAADVRRWHKTPSYKAPSISEHTCQVAHYSLYLLNGIVKNPTVEQELKLLKLAMWHDMSETITGDVPTPLKRYLESLFPAGQSPLEILEERLCKPYAMAKNDADELIKIIMKLADVLDAAHFAQNEIKARASKAIFDERKAAYASYVEKGKTQFPEHNWKYAHELLNELMTSEPLSIAFSELMAHEDGVELLNPLPGQWDTKKKGCGYASQSTFSLIRELCARLFRFRPNA</sequence>
<keyword evidence="1" id="KW-0614">Plasmid</keyword>
<dbReference type="EMBL" id="CP031226">
    <property type="protein sequence ID" value="AXH60353.1"/>
    <property type="molecule type" value="Genomic_DNA"/>
</dbReference>
<dbReference type="Pfam" id="PF12917">
    <property type="entry name" value="YfbR-like"/>
    <property type="match status" value="1"/>
</dbReference>
<geneLocation type="plasmid" evidence="2">
    <name>pmppla107</name>
</geneLocation>
<dbReference type="Gene3D" id="1.10.3210.10">
    <property type="entry name" value="Hypothetical protein af1432"/>
    <property type="match status" value="1"/>
</dbReference>